<evidence type="ECO:0000313" key="2">
    <source>
        <dbReference type="Proteomes" id="UP000478052"/>
    </source>
</evidence>
<proteinExistence type="predicted"/>
<name>A0A6G0Z7H0_APHCR</name>
<reference evidence="1 2" key="1">
    <citation type="submission" date="2019-08" db="EMBL/GenBank/DDBJ databases">
        <title>Whole genome of Aphis craccivora.</title>
        <authorList>
            <person name="Voronova N.V."/>
            <person name="Shulinski R.S."/>
            <person name="Bandarenka Y.V."/>
            <person name="Zhorov D.G."/>
            <person name="Warner D."/>
        </authorList>
    </citation>
    <scope>NUCLEOTIDE SEQUENCE [LARGE SCALE GENOMIC DNA]</scope>
    <source>
        <strain evidence="1">180601</strain>
        <tissue evidence="1">Whole Body</tissue>
    </source>
</reference>
<keyword evidence="2" id="KW-1185">Reference proteome</keyword>
<dbReference type="AlphaFoldDB" id="A0A6G0Z7H0"/>
<sequence>MLRRKEQKNTLTIMEPGIQQQPPLNQAFFSSKLIPHFCTRREQTVWSRIQIGHTNISHVHLMKKEPRPLCEFCNLSLISINHLILECPHLTEKKKIFRVPTSLEDITAIKNFNL</sequence>
<evidence type="ECO:0000313" key="1">
    <source>
        <dbReference type="EMBL" id="KAF0766486.1"/>
    </source>
</evidence>
<accession>A0A6G0Z7H0</accession>
<comment type="caution">
    <text evidence="1">The sequence shown here is derived from an EMBL/GenBank/DDBJ whole genome shotgun (WGS) entry which is preliminary data.</text>
</comment>
<dbReference type="Proteomes" id="UP000478052">
    <property type="component" value="Unassembled WGS sequence"/>
</dbReference>
<gene>
    <name evidence="1" type="ORF">FWK35_00025154</name>
</gene>
<protein>
    <submittedName>
        <fullName evidence="1">RNase H domain-containing protein</fullName>
    </submittedName>
</protein>
<organism evidence="1 2">
    <name type="scientific">Aphis craccivora</name>
    <name type="common">Cowpea aphid</name>
    <dbReference type="NCBI Taxonomy" id="307492"/>
    <lineage>
        <taxon>Eukaryota</taxon>
        <taxon>Metazoa</taxon>
        <taxon>Ecdysozoa</taxon>
        <taxon>Arthropoda</taxon>
        <taxon>Hexapoda</taxon>
        <taxon>Insecta</taxon>
        <taxon>Pterygota</taxon>
        <taxon>Neoptera</taxon>
        <taxon>Paraneoptera</taxon>
        <taxon>Hemiptera</taxon>
        <taxon>Sternorrhyncha</taxon>
        <taxon>Aphidomorpha</taxon>
        <taxon>Aphidoidea</taxon>
        <taxon>Aphididae</taxon>
        <taxon>Aphidini</taxon>
        <taxon>Aphis</taxon>
        <taxon>Aphis</taxon>
    </lineage>
</organism>
<dbReference type="EMBL" id="VUJU01001181">
    <property type="protein sequence ID" value="KAF0766486.1"/>
    <property type="molecule type" value="Genomic_DNA"/>
</dbReference>